<protein>
    <submittedName>
        <fullName evidence="1">Acetyl-coenzyme A synthetase</fullName>
    </submittedName>
</protein>
<evidence type="ECO:0000313" key="2">
    <source>
        <dbReference type="Proteomes" id="UP001497744"/>
    </source>
</evidence>
<sequence length="505" mass="53785">MLAPRVFKTVIYTLASVAREHYKAQFIGRFSGESGRRFRLNLQFCVETTLELLWNGTLDPVVLVHIAAGVAVDVDIHVARFAGGKHNGFGVGAVNPEPDLLALVDCRGRKVAFNADFDAVAAGQLQPRDGGVHVDLDSPARHDGERYNLLWDGEYHVFAFAHLNGLSAGDTRQVKSGLALAIRSRRDQRLSLSDLGDYGRAASPAVVPGLGAFLGIHDADGGVDKEPHAQTDDDKSDNGDLQGVLADARGPGVGGLVVLGWLRLVRFGNDGLAVCHLRAFNLAFHVVARLPGGTASDGHVAAGVVLHKITLSGSDGTDVTINLVGVGVRLYEGLIAVILEFVLSLQECDVRVKAVLVVGLKQRKLIVNFAGLVVGLKQRKLIVDVAGLVVHAEEALVASQLEQAHVVKAFLAEGVVDVAIVALFVAPVELALNEVAVRVGVELPHAGIGALQVTDVCAHIGHTNGAERDGEQRHQVLHRFIAWHSHVLRSAAVLFDNVVRAHSAH</sequence>
<keyword evidence="2" id="KW-1185">Reference proteome</keyword>
<organism evidence="1 2">
    <name type="scientific">Babesia caballi</name>
    <dbReference type="NCBI Taxonomy" id="5871"/>
    <lineage>
        <taxon>Eukaryota</taxon>
        <taxon>Sar</taxon>
        <taxon>Alveolata</taxon>
        <taxon>Apicomplexa</taxon>
        <taxon>Aconoidasida</taxon>
        <taxon>Piroplasmida</taxon>
        <taxon>Babesiidae</taxon>
        <taxon>Babesia</taxon>
    </lineage>
</organism>
<dbReference type="AlphaFoldDB" id="A0AAV4LV01"/>
<reference evidence="1 2" key="1">
    <citation type="submission" date="2021-06" db="EMBL/GenBank/DDBJ databases">
        <title>Genome sequence of Babesia caballi.</title>
        <authorList>
            <person name="Yamagishi J."/>
            <person name="Kidaka T."/>
            <person name="Ochi A."/>
        </authorList>
    </citation>
    <scope>NUCLEOTIDE SEQUENCE [LARGE SCALE GENOMIC DNA]</scope>
    <source>
        <strain evidence="1">USDA-D6B2</strain>
    </source>
</reference>
<evidence type="ECO:0000313" key="1">
    <source>
        <dbReference type="EMBL" id="GIX64006.1"/>
    </source>
</evidence>
<proteinExistence type="predicted"/>
<dbReference type="Proteomes" id="UP001497744">
    <property type="component" value="Unassembled WGS sequence"/>
</dbReference>
<dbReference type="RefSeq" id="XP_067716075.1">
    <property type="nucleotide sequence ID" value="XM_067859974.1"/>
</dbReference>
<gene>
    <name evidence="1" type="ORF">BcabD6B2_34410</name>
</gene>
<accession>A0AAV4LV01</accession>
<comment type="caution">
    <text evidence="1">The sequence shown here is derived from an EMBL/GenBank/DDBJ whole genome shotgun (WGS) entry which is preliminary data.</text>
</comment>
<dbReference type="GeneID" id="94195487"/>
<name>A0AAV4LV01_BABCB</name>
<dbReference type="EMBL" id="BPLF01000003">
    <property type="protein sequence ID" value="GIX64006.1"/>
    <property type="molecule type" value="Genomic_DNA"/>
</dbReference>